<evidence type="ECO:0000313" key="4">
    <source>
        <dbReference type="Proteomes" id="UP001255416"/>
    </source>
</evidence>
<evidence type="ECO:0000256" key="1">
    <source>
        <dbReference type="SAM" id="SignalP"/>
    </source>
</evidence>
<dbReference type="RefSeq" id="WP_316779429.1">
    <property type="nucleotide sequence ID" value="NZ_JASMWN010000016.1"/>
</dbReference>
<evidence type="ECO:0000259" key="2">
    <source>
        <dbReference type="Pfam" id="PF11412"/>
    </source>
</evidence>
<gene>
    <name evidence="3" type="ORF">QO231_17695</name>
</gene>
<dbReference type="Proteomes" id="UP001255416">
    <property type="component" value="Unassembled WGS sequence"/>
</dbReference>
<sequence length="271" mass="28939">MTSRVFPVLALAAALALAALPLRAQVKVDELVQADMLDGGLTKRGTYMSALRISLSDGWKTYWRAPGDAGIPPQFDWGRSQNLGHMEITWPTPHVFDQNGMQSIGYKTQLVLPVEITPADPTRPVRLRGKVEVGICKDICVPGTLSVDHQLDAKAGRNPAIAAAMAQRPFTRKEGGVTSSTCRLSPVDGGMRLEARIAMPSAGGQEVAVIEPGSPRIWASQTQTRREGGTLLAVSDLFPVSGGPLAVDRSAVRITVLGRRHAVDIRGCTSG</sequence>
<name>A0ABU3VIZ2_9RHOB</name>
<comment type="caution">
    <text evidence="3">The sequence shown here is derived from an EMBL/GenBank/DDBJ whole genome shotgun (WGS) entry which is preliminary data.</text>
</comment>
<organism evidence="3 4">
    <name type="scientific">Sedimentitalea todarodis</name>
    <dbReference type="NCBI Taxonomy" id="1631240"/>
    <lineage>
        <taxon>Bacteria</taxon>
        <taxon>Pseudomonadati</taxon>
        <taxon>Pseudomonadota</taxon>
        <taxon>Alphaproteobacteria</taxon>
        <taxon>Rhodobacterales</taxon>
        <taxon>Paracoccaceae</taxon>
        <taxon>Sedimentitalea</taxon>
    </lineage>
</organism>
<protein>
    <submittedName>
        <fullName evidence="3">Protein-disulfide reductase DsbD family protein</fullName>
    </submittedName>
</protein>
<evidence type="ECO:0000313" key="3">
    <source>
        <dbReference type="EMBL" id="MDU9005669.1"/>
    </source>
</evidence>
<dbReference type="EMBL" id="JASMWN010000016">
    <property type="protein sequence ID" value="MDU9005669.1"/>
    <property type="molecule type" value="Genomic_DNA"/>
</dbReference>
<keyword evidence="1" id="KW-0732">Signal</keyword>
<feature type="domain" description="Thiol:disulfide interchange protein DsbD N-terminal" evidence="2">
    <location>
        <begin position="48"/>
        <end position="144"/>
    </location>
</feature>
<accession>A0ABU3VIZ2</accession>
<keyword evidence="4" id="KW-1185">Reference proteome</keyword>
<proteinExistence type="predicted"/>
<feature type="signal peptide" evidence="1">
    <location>
        <begin position="1"/>
        <end position="24"/>
    </location>
</feature>
<dbReference type="InterPro" id="IPR028250">
    <property type="entry name" value="DsbDN"/>
</dbReference>
<dbReference type="Pfam" id="PF11412">
    <property type="entry name" value="DsbD_N"/>
    <property type="match status" value="1"/>
</dbReference>
<feature type="chain" id="PRO_5046944230" evidence="1">
    <location>
        <begin position="25"/>
        <end position="271"/>
    </location>
</feature>
<reference evidence="4" key="1">
    <citation type="submission" date="2023-05" db="EMBL/GenBank/DDBJ databases">
        <title>Sedimentitalea sp. nov. JM2-8.</title>
        <authorList>
            <person name="Huang J."/>
        </authorList>
    </citation>
    <scope>NUCLEOTIDE SEQUENCE [LARGE SCALE GENOMIC DNA]</scope>
    <source>
        <strain evidence="4">KHS03</strain>
    </source>
</reference>